<dbReference type="RefSeq" id="WP_135088143.1">
    <property type="nucleotide sequence ID" value="NZ_SPDV01000030.1"/>
</dbReference>
<reference evidence="2 3" key="1">
    <citation type="submission" date="2019-03" db="EMBL/GenBank/DDBJ databases">
        <title>Genome sequence of Sphingomonas sp. 17J27-24.</title>
        <authorList>
            <person name="Kim M."/>
            <person name="Maeng S."/>
            <person name="Sathiyaraj S."/>
        </authorList>
    </citation>
    <scope>NUCLEOTIDE SEQUENCE [LARGE SCALE GENOMIC DNA]</scope>
    <source>
        <strain evidence="2 3">17J27-24</strain>
    </source>
</reference>
<evidence type="ECO:0000313" key="3">
    <source>
        <dbReference type="Proteomes" id="UP000298213"/>
    </source>
</evidence>
<evidence type="ECO:0000256" key="1">
    <source>
        <dbReference type="SAM" id="Phobius"/>
    </source>
</evidence>
<keyword evidence="1" id="KW-0472">Membrane</keyword>
<keyword evidence="1" id="KW-1133">Transmembrane helix</keyword>
<keyword evidence="3" id="KW-1185">Reference proteome</keyword>
<keyword evidence="1" id="KW-0812">Transmembrane</keyword>
<protein>
    <submittedName>
        <fullName evidence="2">Uncharacterized protein</fullName>
    </submittedName>
</protein>
<sequence>MAERERETVVVGDSGRGGGGTIVAVIAVIALLVVLFLVFGRGLIGGGETKEIKADVDISAPSGGGSGS</sequence>
<dbReference type="AlphaFoldDB" id="A0A4Y8ZNE1"/>
<proteinExistence type="predicted"/>
<gene>
    <name evidence="2" type="ORF">E2493_14795</name>
</gene>
<organism evidence="2 3">
    <name type="scientific">Sphingomonas parva</name>
    <dbReference type="NCBI Taxonomy" id="2555898"/>
    <lineage>
        <taxon>Bacteria</taxon>
        <taxon>Pseudomonadati</taxon>
        <taxon>Pseudomonadota</taxon>
        <taxon>Alphaproteobacteria</taxon>
        <taxon>Sphingomonadales</taxon>
        <taxon>Sphingomonadaceae</taxon>
        <taxon>Sphingomonas</taxon>
    </lineage>
</organism>
<dbReference type="Proteomes" id="UP000298213">
    <property type="component" value="Unassembled WGS sequence"/>
</dbReference>
<comment type="caution">
    <text evidence="2">The sequence shown here is derived from an EMBL/GenBank/DDBJ whole genome shotgun (WGS) entry which is preliminary data.</text>
</comment>
<name>A0A4Y8ZNE1_9SPHN</name>
<feature type="transmembrane region" description="Helical" evidence="1">
    <location>
        <begin position="20"/>
        <end position="44"/>
    </location>
</feature>
<accession>A0A4Y8ZNE1</accession>
<evidence type="ECO:0000313" key="2">
    <source>
        <dbReference type="EMBL" id="TFI57474.1"/>
    </source>
</evidence>
<dbReference type="EMBL" id="SPDV01000030">
    <property type="protein sequence ID" value="TFI57474.1"/>
    <property type="molecule type" value="Genomic_DNA"/>
</dbReference>